<sequence length="51" mass="5874">MTVALHSVERSLQSRRIVRPAIASRTETFDVEGGVWRRQRIGQSKCGMRFL</sequence>
<name>A0AA41ZB58_9SPHN</name>
<evidence type="ECO:0000313" key="1">
    <source>
        <dbReference type="EMBL" id="MCW6537277.1"/>
    </source>
</evidence>
<keyword evidence="2" id="KW-1185">Reference proteome</keyword>
<protein>
    <submittedName>
        <fullName evidence="1">Uncharacterized protein</fullName>
    </submittedName>
</protein>
<dbReference type="EMBL" id="JANFAV010000020">
    <property type="protein sequence ID" value="MCW6537277.1"/>
    <property type="molecule type" value="Genomic_DNA"/>
</dbReference>
<dbReference type="AlphaFoldDB" id="A0AA41ZB58"/>
<organism evidence="1 2">
    <name type="scientific">Sphingomonas lycopersici</name>
    <dbReference type="NCBI Taxonomy" id="2951807"/>
    <lineage>
        <taxon>Bacteria</taxon>
        <taxon>Pseudomonadati</taxon>
        <taxon>Pseudomonadota</taxon>
        <taxon>Alphaproteobacteria</taxon>
        <taxon>Sphingomonadales</taxon>
        <taxon>Sphingomonadaceae</taxon>
        <taxon>Sphingomonas</taxon>
    </lineage>
</organism>
<reference evidence="1" key="1">
    <citation type="submission" date="2022-06" db="EMBL/GenBank/DDBJ databases">
        <title>Sphingomonas sp. nov. isolated from rhizosphere soil of tomato.</title>
        <authorList>
            <person name="Dong H."/>
            <person name="Gao R."/>
        </authorList>
    </citation>
    <scope>NUCLEOTIDE SEQUENCE</scope>
    <source>
        <strain evidence="1">MMSM24</strain>
    </source>
</reference>
<evidence type="ECO:0000313" key="2">
    <source>
        <dbReference type="Proteomes" id="UP001165565"/>
    </source>
</evidence>
<comment type="caution">
    <text evidence="1">The sequence shown here is derived from an EMBL/GenBank/DDBJ whole genome shotgun (WGS) entry which is preliminary data.</text>
</comment>
<accession>A0AA41ZB58</accession>
<proteinExistence type="predicted"/>
<gene>
    <name evidence="1" type="ORF">NEE01_21070</name>
</gene>
<dbReference type="Proteomes" id="UP001165565">
    <property type="component" value="Unassembled WGS sequence"/>
</dbReference>